<feature type="transmembrane region" description="Helical" evidence="7">
    <location>
        <begin position="253"/>
        <end position="273"/>
    </location>
</feature>
<comment type="caution">
    <text evidence="8">The sequence shown here is derived from an EMBL/GenBank/DDBJ whole genome shotgun (WGS) entry which is preliminary data.</text>
</comment>
<dbReference type="EMBL" id="PQXL01000613">
    <property type="protein sequence ID" value="THV44575.1"/>
    <property type="molecule type" value="Genomic_DNA"/>
</dbReference>
<dbReference type="Pfam" id="PF07690">
    <property type="entry name" value="MFS_1"/>
    <property type="match status" value="1"/>
</dbReference>
<feature type="transmembrane region" description="Helical" evidence="7">
    <location>
        <begin position="135"/>
        <end position="157"/>
    </location>
</feature>
<evidence type="ECO:0000313" key="8">
    <source>
        <dbReference type="EMBL" id="THV44575.1"/>
    </source>
</evidence>
<evidence type="ECO:0000256" key="7">
    <source>
        <dbReference type="SAM" id="Phobius"/>
    </source>
</evidence>
<feature type="transmembrane region" description="Helical" evidence="7">
    <location>
        <begin position="373"/>
        <end position="394"/>
    </location>
</feature>
<organism evidence="8 9">
    <name type="scientific">Botrytis galanthina</name>
    <dbReference type="NCBI Taxonomy" id="278940"/>
    <lineage>
        <taxon>Eukaryota</taxon>
        <taxon>Fungi</taxon>
        <taxon>Dikarya</taxon>
        <taxon>Ascomycota</taxon>
        <taxon>Pezizomycotina</taxon>
        <taxon>Leotiomycetes</taxon>
        <taxon>Helotiales</taxon>
        <taxon>Sclerotiniaceae</taxon>
        <taxon>Botrytis</taxon>
    </lineage>
</organism>
<keyword evidence="3 7" id="KW-0812">Transmembrane</keyword>
<dbReference type="GO" id="GO:0016020">
    <property type="term" value="C:membrane"/>
    <property type="evidence" value="ECO:0007669"/>
    <property type="project" value="UniProtKB-SubCell"/>
</dbReference>
<dbReference type="PANTHER" id="PTHR43791:SF39">
    <property type="entry name" value="TRANSPORTER LIZ1_SEO1, PUTATIVE (AFU_ORTHOLOGUE AFUA_3G00980)-RELATED"/>
    <property type="match status" value="1"/>
</dbReference>
<keyword evidence="2" id="KW-0813">Transport</keyword>
<evidence type="ECO:0000256" key="1">
    <source>
        <dbReference type="ARBA" id="ARBA00004141"/>
    </source>
</evidence>
<feature type="transmembrane region" description="Helical" evidence="7">
    <location>
        <begin position="339"/>
        <end position="361"/>
    </location>
</feature>
<dbReference type="InterPro" id="IPR011701">
    <property type="entry name" value="MFS"/>
</dbReference>
<gene>
    <name evidence="8" type="ORF">BGAL_0615g00040</name>
</gene>
<feature type="transmembrane region" description="Helical" evidence="7">
    <location>
        <begin position="12"/>
        <end position="34"/>
    </location>
</feature>
<evidence type="ECO:0000256" key="4">
    <source>
        <dbReference type="ARBA" id="ARBA00022989"/>
    </source>
</evidence>
<accession>A0A4S8QN73</accession>
<dbReference type="SUPFAM" id="SSF103473">
    <property type="entry name" value="MFS general substrate transporter"/>
    <property type="match status" value="1"/>
</dbReference>
<evidence type="ECO:0000256" key="5">
    <source>
        <dbReference type="ARBA" id="ARBA00023136"/>
    </source>
</evidence>
<comment type="similarity">
    <text evidence="6">Belongs to the major facilitator superfamily. Allantoate permease family.</text>
</comment>
<comment type="subcellular location">
    <subcellularLocation>
        <location evidence="1">Membrane</location>
        <topology evidence="1">Multi-pass membrane protein</topology>
    </subcellularLocation>
</comment>
<dbReference type="PANTHER" id="PTHR43791">
    <property type="entry name" value="PERMEASE-RELATED"/>
    <property type="match status" value="1"/>
</dbReference>
<sequence>MQEDLEMFGNQYTYAGTFYTCAYAIMQIPSTLIIQKVRPSYWLGLMEIGWGTFTFAQAGMHSVPQLYAFRFLVGLFESSFFPCMLFILGSWYTKTELAKRIAIFHMTAPLGTAFSGYLQAAVYTNLNGRHGLAGWRWLYIVCGIMTLPVGFATIFFLPDTPHTTRAWYLTKNECVLAIERVEKAGKAAPVPITWAKIRRMFTRWSMPDQNLSFMYNQIADVSDRMLYGTSCAASSYFAIWLKSEKFSVTLRNVIPSGASLISALCVILWGFGADYSGSRFAFVIGPLIYGLIPNGILAIWPKSVKLKEFAFLTDGVQIMTAVFYAWANEICARDSEERAIVLSSMNGLQYAVAAWLPIVIFPQTEAPTFRRGFPATFGFVIAAFLAILLIQFLHKRELKQTAEMNREDTEAINSEEVLHIDGGPIKGFESGDYSGAATAGAVVSYPNKMRWKTGVID</sequence>
<dbReference type="OrthoDB" id="6132182at2759"/>
<proteinExistence type="inferred from homology"/>
<dbReference type="Proteomes" id="UP000308671">
    <property type="component" value="Unassembled WGS sequence"/>
</dbReference>
<keyword evidence="5 7" id="KW-0472">Membrane</keyword>
<evidence type="ECO:0000256" key="2">
    <source>
        <dbReference type="ARBA" id="ARBA00022448"/>
    </source>
</evidence>
<feature type="transmembrane region" description="Helical" evidence="7">
    <location>
        <begin position="41"/>
        <end position="60"/>
    </location>
</feature>
<dbReference type="InterPro" id="IPR036259">
    <property type="entry name" value="MFS_trans_sf"/>
</dbReference>
<dbReference type="Gene3D" id="1.20.1250.20">
    <property type="entry name" value="MFS general substrate transporter like domains"/>
    <property type="match status" value="2"/>
</dbReference>
<feature type="transmembrane region" description="Helical" evidence="7">
    <location>
        <begin position="66"/>
        <end position="89"/>
    </location>
</feature>
<name>A0A4S8QN73_9HELO</name>
<protein>
    <recommendedName>
        <fullName evidence="10">Major facilitator superfamily (MFS) profile domain-containing protein</fullName>
    </recommendedName>
</protein>
<evidence type="ECO:0008006" key="10">
    <source>
        <dbReference type="Google" id="ProtNLM"/>
    </source>
</evidence>
<keyword evidence="9" id="KW-1185">Reference proteome</keyword>
<dbReference type="AlphaFoldDB" id="A0A4S8QN73"/>
<evidence type="ECO:0000256" key="6">
    <source>
        <dbReference type="ARBA" id="ARBA00037968"/>
    </source>
</evidence>
<keyword evidence="4 7" id="KW-1133">Transmembrane helix</keyword>
<feature type="transmembrane region" description="Helical" evidence="7">
    <location>
        <begin position="224"/>
        <end position="241"/>
    </location>
</feature>
<feature type="transmembrane region" description="Helical" evidence="7">
    <location>
        <begin position="280"/>
        <end position="300"/>
    </location>
</feature>
<feature type="transmembrane region" description="Helical" evidence="7">
    <location>
        <begin position="306"/>
        <end position="327"/>
    </location>
</feature>
<evidence type="ECO:0000313" key="9">
    <source>
        <dbReference type="Proteomes" id="UP000308671"/>
    </source>
</evidence>
<dbReference type="FunFam" id="1.20.1250.20:FF:000065">
    <property type="entry name" value="Putative MFS pantothenate transporter"/>
    <property type="match status" value="1"/>
</dbReference>
<feature type="transmembrane region" description="Helical" evidence="7">
    <location>
        <begin position="101"/>
        <end position="123"/>
    </location>
</feature>
<dbReference type="GO" id="GO:0022857">
    <property type="term" value="F:transmembrane transporter activity"/>
    <property type="evidence" value="ECO:0007669"/>
    <property type="project" value="InterPro"/>
</dbReference>
<evidence type="ECO:0000256" key="3">
    <source>
        <dbReference type="ARBA" id="ARBA00022692"/>
    </source>
</evidence>
<reference evidence="8 9" key="1">
    <citation type="submission" date="2017-12" db="EMBL/GenBank/DDBJ databases">
        <title>Comparative genomics of Botrytis spp.</title>
        <authorList>
            <person name="Valero-Jimenez C.A."/>
            <person name="Tapia P."/>
            <person name="Veloso J."/>
            <person name="Silva-Moreno E."/>
            <person name="Staats M."/>
            <person name="Valdes J.H."/>
            <person name="Van Kan J.A.L."/>
        </authorList>
    </citation>
    <scope>NUCLEOTIDE SEQUENCE [LARGE SCALE GENOMIC DNA]</scope>
    <source>
        <strain evidence="8 9">MUCL435</strain>
    </source>
</reference>